<reference evidence="2 3" key="1">
    <citation type="submission" date="2016-06" db="EMBL/GenBank/DDBJ databases">
        <title>Comparative genomics of the ectomycorrhizal sister species Rhizopogon vinicolor and Rhizopogon vesiculosus (Basidiomycota: Boletales) reveals a divergence of the mating type B locus.</title>
        <authorList>
            <consortium name="DOE Joint Genome Institute"/>
            <person name="Mujic A.B."/>
            <person name="Kuo A."/>
            <person name="Tritt A."/>
            <person name="Lipzen A."/>
            <person name="Chen C."/>
            <person name="Johnson J."/>
            <person name="Sharma A."/>
            <person name="Barry K."/>
            <person name="Grigoriev I.V."/>
            <person name="Spatafora J.W."/>
        </authorList>
    </citation>
    <scope>NUCLEOTIDE SEQUENCE [LARGE SCALE GENOMIC DNA]</scope>
    <source>
        <strain evidence="2 3">AM-OR11-026</strain>
    </source>
</reference>
<accession>A0A1B7MJ72</accession>
<dbReference type="AlphaFoldDB" id="A0A1B7MJ72"/>
<gene>
    <name evidence="2" type="ORF">K503DRAFT_776448</name>
</gene>
<evidence type="ECO:0000313" key="3">
    <source>
        <dbReference type="Proteomes" id="UP000092154"/>
    </source>
</evidence>
<dbReference type="Pfam" id="PF20236">
    <property type="entry name" value="DUF6593"/>
    <property type="match status" value="1"/>
</dbReference>
<sequence length="217" mass="24070">MDSQLTLIGGDTELAAPDPSFGAATILDFERDVMISTSATVRGQSHTRYSVRTVRAGLVGMNPKTIISEGERVLATVLRRDMVPDLLTLGGSSMSLGSWLKTPMFSSFPASFKEGGETYIWKESLDDGIYLYRESNTTVIARFYPSYFEVTQDRRRITYRAHLDLRPEADFIRDRVFISCVLIVQKTRKNAGAKERDLVSASQGLMFSSMAAPGTGF</sequence>
<proteinExistence type="predicted"/>
<dbReference type="Proteomes" id="UP000092154">
    <property type="component" value="Unassembled WGS sequence"/>
</dbReference>
<name>A0A1B7MJ72_9AGAM</name>
<dbReference type="InParanoid" id="A0A1B7MJ72"/>
<dbReference type="InterPro" id="IPR046528">
    <property type="entry name" value="DUF6593"/>
</dbReference>
<dbReference type="OrthoDB" id="3256331at2759"/>
<organism evidence="2 3">
    <name type="scientific">Rhizopogon vinicolor AM-OR11-026</name>
    <dbReference type="NCBI Taxonomy" id="1314800"/>
    <lineage>
        <taxon>Eukaryota</taxon>
        <taxon>Fungi</taxon>
        <taxon>Dikarya</taxon>
        <taxon>Basidiomycota</taxon>
        <taxon>Agaricomycotina</taxon>
        <taxon>Agaricomycetes</taxon>
        <taxon>Agaricomycetidae</taxon>
        <taxon>Boletales</taxon>
        <taxon>Suillineae</taxon>
        <taxon>Rhizopogonaceae</taxon>
        <taxon>Rhizopogon</taxon>
    </lineage>
</organism>
<keyword evidence="3" id="KW-1185">Reference proteome</keyword>
<evidence type="ECO:0000313" key="2">
    <source>
        <dbReference type="EMBL" id="OAX32654.1"/>
    </source>
</evidence>
<dbReference type="EMBL" id="KV448949">
    <property type="protein sequence ID" value="OAX32654.1"/>
    <property type="molecule type" value="Genomic_DNA"/>
</dbReference>
<evidence type="ECO:0000259" key="1">
    <source>
        <dbReference type="Pfam" id="PF20236"/>
    </source>
</evidence>
<feature type="domain" description="DUF6593" evidence="1">
    <location>
        <begin position="39"/>
        <end position="188"/>
    </location>
</feature>
<protein>
    <recommendedName>
        <fullName evidence="1">DUF6593 domain-containing protein</fullName>
    </recommendedName>
</protein>